<feature type="non-terminal residue" evidence="6">
    <location>
        <position position="73"/>
    </location>
</feature>
<keyword evidence="7" id="KW-1185">Reference proteome</keyword>
<dbReference type="Gene3D" id="3.40.50.1820">
    <property type="entry name" value="alpha/beta hydrolase"/>
    <property type="match status" value="1"/>
</dbReference>
<keyword evidence="2" id="KW-0645">Protease</keyword>
<gene>
    <name evidence="6" type="ORF">ONB1V03_LOCUS8977</name>
</gene>
<dbReference type="EMBL" id="CAJPVJ010005398">
    <property type="protein sequence ID" value="CAG2169500.1"/>
    <property type="molecule type" value="Genomic_DNA"/>
</dbReference>
<evidence type="ECO:0000256" key="4">
    <source>
        <dbReference type="ARBA" id="ARBA00022801"/>
    </source>
</evidence>
<evidence type="ECO:0000256" key="1">
    <source>
        <dbReference type="ARBA" id="ARBA00011079"/>
    </source>
</evidence>
<keyword evidence="5" id="KW-0325">Glycoprotein</keyword>
<dbReference type="PANTHER" id="PTHR11010">
    <property type="entry name" value="PROTEASE S28 PRO-X CARBOXYPEPTIDASE-RELATED"/>
    <property type="match status" value="1"/>
</dbReference>
<dbReference type="Pfam" id="PF05577">
    <property type="entry name" value="Peptidase_S28"/>
    <property type="match status" value="1"/>
</dbReference>
<dbReference type="Proteomes" id="UP000728032">
    <property type="component" value="Unassembled WGS sequence"/>
</dbReference>
<dbReference type="InterPro" id="IPR029058">
    <property type="entry name" value="AB_hydrolase_fold"/>
</dbReference>
<accession>A0A7R9M2T5</accession>
<dbReference type="AlphaFoldDB" id="A0A7R9M2T5"/>
<feature type="non-terminal residue" evidence="6">
    <location>
        <position position="1"/>
    </location>
</feature>
<evidence type="ECO:0000313" key="7">
    <source>
        <dbReference type="Proteomes" id="UP000728032"/>
    </source>
</evidence>
<proteinExistence type="inferred from homology"/>
<reference evidence="6" key="1">
    <citation type="submission" date="2020-11" db="EMBL/GenBank/DDBJ databases">
        <authorList>
            <person name="Tran Van P."/>
        </authorList>
    </citation>
    <scope>NUCLEOTIDE SEQUENCE</scope>
</reference>
<name>A0A7R9M2T5_9ACAR</name>
<dbReference type="GO" id="GO:0008239">
    <property type="term" value="F:dipeptidyl-peptidase activity"/>
    <property type="evidence" value="ECO:0007669"/>
    <property type="project" value="TreeGrafter"/>
</dbReference>
<evidence type="ECO:0000256" key="3">
    <source>
        <dbReference type="ARBA" id="ARBA00022729"/>
    </source>
</evidence>
<dbReference type="PANTHER" id="PTHR11010:SF117">
    <property type="entry name" value="SERINE PROTEASE 16"/>
    <property type="match status" value="1"/>
</dbReference>
<dbReference type="GO" id="GO:0070008">
    <property type="term" value="F:serine-type exopeptidase activity"/>
    <property type="evidence" value="ECO:0007669"/>
    <property type="project" value="InterPro"/>
</dbReference>
<protein>
    <submittedName>
        <fullName evidence="6">Uncharacterized protein</fullName>
    </submittedName>
</protein>
<dbReference type="EMBL" id="OC920223">
    <property type="protein sequence ID" value="CAD7652313.1"/>
    <property type="molecule type" value="Genomic_DNA"/>
</dbReference>
<dbReference type="InterPro" id="IPR008758">
    <property type="entry name" value="Peptidase_S28"/>
</dbReference>
<evidence type="ECO:0000256" key="2">
    <source>
        <dbReference type="ARBA" id="ARBA00022670"/>
    </source>
</evidence>
<keyword evidence="3" id="KW-0732">Signal</keyword>
<dbReference type="OrthoDB" id="1735038at2759"/>
<comment type="similarity">
    <text evidence="1">Belongs to the peptidase S28 family.</text>
</comment>
<dbReference type="GO" id="GO:0006508">
    <property type="term" value="P:proteolysis"/>
    <property type="evidence" value="ECO:0007669"/>
    <property type="project" value="UniProtKB-KW"/>
</dbReference>
<keyword evidence="4" id="KW-0378">Hydrolase</keyword>
<evidence type="ECO:0000313" key="6">
    <source>
        <dbReference type="EMBL" id="CAD7652313.1"/>
    </source>
</evidence>
<evidence type="ECO:0000256" key="5">
    <source>
        <dbReference type="ARBA" id="ARBA00023180"/>
    </source>
</evidence>
<organism evidence="6">
    <name type="scientific">Oppiella nova</name>
    <dbReference type="NCBI Taxonomy" id="334625"/>
    <lineage>
        <taxon>Eukaryota</taxon>
        <taxon>Metazoa</taxon>
        <taxon>Ecdysozoa</taxon>
        <taxon>Arthropoda</taxon>
        <taxon>Chelicerata</taxon>
        <taxon>Arachnida</taxon>
        <taxon>Acari</taxon>
        <taxon>Acariformes</taxon>
        <taxon>Sarcoptiformes</taxon>
        <taxon>Oribatida</taxon>
        <taxon>Brachypylina</taxon>
        <taxon>Oppioidea</taxon>
        <taxon>Oppiidae</taxon>
        <taxon>Oppiella</taxon>
    </lineage>
</organism>
<sequence length="73" mass="8172">VFGHNLPVEFYTNLCTDIFGPQITPQTIRKAIDNTNAYYGGYKPVVTNVVFPNGALDPWHPLSVLTDINNTDY</sequence>